<keyword evidence="3" id="KW-0238">DNA-binding</keyword>
<dbReference type="Gene3D" id="1.10.150.130">
    <property type="match status" value="1"/>
</dbReference>
<dbReference type="Gene3D" id="3.30.160.390">
    <property type="entry name" value="Integrase, DNA-binding domain"/>
    <property type="match status" value="1"/>
</dbReference>
<dbReference type="PANTHER" id="PTHR30629">
    <property type="entry name" value="PROPHAGE INTEGRASE"/>
    <property type="match status" value="1"/>
</dbReference>
<evidence type="ECO:0000313" key="7">
    <source>
        <dbReference type="EMBL" id="MEE7490557.1"/>
    </source>
</evidence>
<dbReference type="InterPro" id="IPR025166">
    <property type="entry name" value="Integrase_DNA_bind_dom"/>
</dbReference>
<keyword evidence="4" id="KW-0233">DNA recombination</keyword>
<dbReference type="PANTHER" id="PTHR30629:SF2">
    <property type="entry name" value="PROPHAGE INTEGRASE INTS-RELATED"/>
    <property type="match status" value="1"/>
</dbReference>
<feature type="region of interest" description="Disordered" evidence="5">
    <location>
        <begin position="408"/>
        <end position="434"/>
    </location>
</feature>
<gene>
    <name evidence="7" type="ORF">MOTC310_08730</name>
</gene>
<name>A0ABU7TLB8_9HYPH</name>
<proteinExistence type="inferred from homology"/>
<evidence type="ECO:0000256" key="3">
    <source>
        <dbReference type="ARBA" id="ARBA00023125"/>
    </source>
</evidence>
<evidence type="ECO:0000256" key="4">
    <source>
        <dbReference type="ARBA" id="ARBA00023172"/>
    </source>
</evidence>
<evidence type="ECO:0000313" key="8">
    <source>
        <dbReference type="Proteomes" id="UP001355206"/>
    </source>
</evidence>
<feature type="compositionally biased region" description="Basic and acidic residues" evidence="5">
    <location>
        <begin position="421"/>
        <end position="430"/>
    </location>
</feature>
<dbReference type="InterPro" id="IPR038488">
    <property type="entry name" value="Integrase_DNA-bd_sf"/>
</dbReference>
<comment type="similarity">
    <text evidence="1">Belongs to the 'phage' integrase family.</text>
</comment>
<feature type="domain" description="Integrase DNA-binding" evidence="6">
    <location>
        <begin position="73"/>
        <end position="130"/>
    </location>
</feature>
<protein>
    <recommendedName>
        <fullName evidence="6">Integrase DNA-binding domain-containing protein</fullName>
    </recommendedName>
</protein>
<keyword evidence="2" id="KW-0229">DNA integration</keyword>
<feature type="compositionally biased region" description="Basic and acidic residues" evidence="5">
    <location>
        <begin position="526"/>
        <end position="537"/>
    </location>
</feature>
<evidence type="ECO:0000256" key="2">
    <source>
        <dbReference type="ARBA" id="ARBA00022908"/>
    </source>
</evidence>
<dbReference type="InterPro" id="IPR050808">
    <property type="entry name" value="Phage_Integrase"/>
</dbReference>
<evidence type="ECO:0000256" key="1">
    <source>
        <dbReference type="ARBA" id="ARBA00008857"/>
    </source>
</evidence>
<dbReference type="Pfam" id="PF13356">
    <property type="entry name" value="Arm-DNA-bind_3"/>
    <property type="match status" value="1"/>
</dbReference>
<evidence type="ECO:0000256" key="5">
    <source>
        <dbReference type="SAM" id="MobiDB-lite"/>
    </source>
</evidence>
<dbReference type="EMBL" id="MLCA01000002">
    <property type="protein sequence ID" value="MEE7490557.1"/>
    <property type="molecule type" value="Genomic_DNA"/>
</dbReference>
<comment type="caution">
    <text evidence="7">The sequence shown here is derived from an EMBL/GenBank/DDBJ whole genome shotgun (WGS) entry which is preliminary data.</text>
</comment>
<organism evidence="7 8">
    <name type="scientific">Methylobacterium oryzae</name>
    <dbReference type="NCBI Taxonomy" id="334852"/>
    <lineage>
        <taxon>Bacteria</taxon>
        <taxon>Pseudomonadati</taxon>
        <taxon>Pseudomonadota</taxon>
        <taxon>Alphaproteobacteria</taxon>
        <taxon>Hyphomicrobiales</taxon>
        <taxon>Methylobacteriaceae</taxon>
        <taxon>Methylobacterium</taxon>
    </lineage>
</organism>
<feature type="region of interest" description="Disordered" evidence="5">
    <location>
        <begin position="526"/>
        <end position="557"/>
    </location>
</feature>
<accession>A0ABU7TLB8</accession>
<reference evidence="7 8" key="1">
    <citation type="journal article" date="2012" name="Genet. Mol. Biol.">
        <title>Analysis of 16S rRNA and mxaF genes revealing insights into Methylobacterium niche-specific plant association.</title>
        <authorList>
            <person name="Dourado M.N."/>
            <person name="Andreote F.D."/>
            <person name="Dini-Andreote F."/>
            <person name="Conti R."/>
            <person name="Araujo J.M."/>
            <person name="Araujo W.L."/>
        </authorList>
    </citation>
    <scope>NUCLEOTIDE SEQUENCE [LARGE SCALE GENOMIC DNA]</scope>
    <source>
        <strain evidence="7 8">TC3-10</strain>
    </source>
</reference>
<dbReference type="InterPro" id="IPR011010">
    <property type="entry name" value="DNA_brk_join_enz"/>
</dbReference>
<dbReference type="InterPro" id="IPR013762">
    <property type="entry name" value="Integrase-like_cat_sf"/>
</dbReference>
<dbReference type="Proteomes" id="UP001355206">
    <property type="component" value="Unassembled WGS sequence"/>
</dbReference>
<sequence length="557" mass="61976">MGLGIRRSRMPLPAGPEVVVVSAVVSGARTGMATRNDYTRERRRLNADDLKRARGMVAGSRVPGRGLEWADTEERGLALRVLPLGATWYLRMRTTTMRLGTADELTVPAAREAAARAKLALKDGRDPRSDLKLYRDALEQFAGDVEAAVGAAFDYEVLPDDAAHRRLHGPWTWDDLVEEFLAAKLPKLKPAWASQYRTHLTYPAFRRIGHWHLHQLDVEVLEEVRDEIEAATSPSSAARAVRQTKAALDWAWRFKRRQSQLGKVPWWESFDIEYASGTRDHVPTLAELGRTLTLAERYRVLGSTDQETSPGTLAALWATVLTAQRTGALGGTRLDRVIPMPGRPDWQVWTWSADDMKGGKDPRPHALPVPPSALEILARFEDPDTDSAYLFPSRQSGRHVTSEGIAGLLDRLQGKSKPSRKPKDGGERKPRTPRVNLFEKHGIRPWVPHDTRRSLGSYLDDEDLGGAGSAILAHKTGKKDDEHARLEDVTRKVYAKAQRLDLKARGMEPWVAAVIAAYEREKAALDRAAEAEARRAEPSAMATSRGRSARTNPADPR</sequence>
<dbReference type="Gene3D" id="1.10.443.10">
    <property type="entry name" value="Intergrase catalytic core"/>
    <property type="match status" value="1"/>
</dbReference>
<keyword evidence="8" id="KW-1185">Reference proteome</keyword>
<dbReference type="SUPFAM" id="SSF56349">
    <property type="entry name" value="DNA breaking-rejoining enzymes"/>
    <property type="match status" value="1"/>
</dbReference>
<dbReference type="InterPro" id="IPR010998">
    <property type="entry name" value="Integrase_recombinase_N"/>
</dbReference>
<evidence type="ECO:0000259" key="6">
    <source>
        <dbReference type="Pfam" id="PF13356"/>
    </source>
</evidence>